<dbReference type="Pfam" id="PF11927">
    <property type="entry name" value="HODM_asu-like"/>
    <property type="match status" value="1"/>
</dbReference>
<name>A0A1S9RXX3_PENBI</name>
<dbReference type="EMBL" id="LJBN01000079">
    <property type="protein sequence ID" value="OOQ90352.1"/>
    <property type="molecule type" value="Genomic_DNA"/>
</dbReference>
<evidence type="ECO:0008006" key="3">
    <source>
        <dbReference type="Google" id="ProtNLM"/>
    </source>
</evidence>
<dbReference type="InterPro" id="IPR021848">
    <property type="entry name" value="HODM_asu-like"/>
</dbReference>
<evidence type="ECO:0000313" key="1">
    <source>
        <dbReference type="EMBL" id="OOQ90352.1"/>
    </source>
</evidence>
<dbReference type="AlphaFoldDB" id="A0A1S9RXX3"/>
<organism evidence="1 2">
    <name type="scientific">Penicillium brasilianum</name>
    <dbReference type="NCBI Taxonomy" id="104259"/>
    <lineage>
        <taxon>Eukaryota</taxon>
        <taxon>Fungi</taxon>
        <taxon>Dikarya</taxon>
        <taxon>Ascomycota</taxon>
        <taxon>Pezizomycotina</taxon>
        <taxon>Eurotiomycetes</taxon>
        <taxon>Eurotiomycetidae</taxon>
        <taxon>Eurotiales</taxon>
        <taxon>Aspergillaceae</taxon>
        <taxon>Penicillium</taxon>
    </lineage>
</organism>
<protein>
    <recommendedName>
        <fullName evidence="3">Mannosyl transferase</fullName>
    </recommendedName>
</protein>
<reference evidence="2" key="1">
    <citation type="submission" date="2015-09" db="EMBL/GenBank/DDBJ databases">
        <authorList>
            <person name="Fill T.P."/>
            <person name="Baretta J.F."/>
            <person name="de Almeida L.G."/>
            <person name="Rocha M."/>
            <person name="de Souza D.H."/>
            <person name="Malavazi I."/>
            <person name="Cerdeira L.T."/>
            <person name="Hong H."/>
            <person name="Samborskyy M."/>
            <person name="de Vasconcelos A.T."/>
            <person name="Leadlay P."/>
            <person name="Rodrigues-Filho E."/>
        </authorList>
    </citation>
    <scope>NUCLEOTIDE SEQUENCE [LARGE SCALE GENOMIC DNA]</scope>
    <source>
        <strain evidence="2">LaBioMMi 136</strain>
    </source>
</reference>
<evidence type="ECO:0000313" key="2">
    <source>
        <dbReference type="Proteomes" id="UP000190744"/>
    </source>
</evidence>
<sequence length="428" mass="49571">MSMDFLRVSSPSIFPVKDLVGAFIALNLCACVVVFACRKWKSFAHHTARPATPDLEKPASRFSNREKITRKFGEWKPSDFKRPTATPLPDWDVHKSKPIPYRPFRYGPKYFVTMGLRSMKWDEWIGKDIFNAKLDNHYLKYHADKKKRIEERGEKCYGTAPEAMDGAIELLEELCDYLPERYPTMFQKTPTGITNTITNETFDITQRPLPEDPMATAARLVQDDLALMFERPDGEYYLLAGAILLAGFWRLSDKFGMPLSEIHTSGSVPQFQEKLQRGMMNFFRRLKPEEPVLRNNYFIQVDDNLPWSHSIGSEDAETVSWSTAEKNKAIEHHFFRSERQSLRRLPRSGAVVFTIRTYFEPITEIVKEPYVPGRLASAIRSWGDDVSRYKGKAKYEEVLLEYLDAKHEEQVKAGLELDKEDEVRSYPL</sequence>
<accession>A0A1S9RXX3</accession>
<comment type="caution">
    <text evidence="1">The sequence shown here is derived from an EMBL/GenBank/DDBJ whole genome shotgun (WGS) entry which is preliminary data.</text>
</comment>
<gene>
    <name evidence="1" type="ORF">PEBR_04444</name>
</gene>
<dbReference type="Proteomes" id="UP000190744">
    <property type="component" value="Unassembled WGS sequence"/>
</dbReference>
<proteinExistence type="predicted"/>